<dbReference type="GeneID" id="34517809"/>
<evidence type="ECO:0000313" key="3">
    <source>
        <dbReference type="Proteomes" id="UP000019384"/>
    </source>
</evidence>
<name>W6MF98_9ASCO</name>
<organism evidence="2 3">
    <name type="scientific">Kuraishia capsulata CBS 1993</name>
    <dbReference type="NCBI Taxonomy" id="1382522"/>
    <lineage>
        <taxon>Eukaryota</taxon>
        <taxon>Fungi</taxon>
        <taxon>Dikarya</taxon>
        <taxon>Ascomycota</taxon>
        <taxon>Saccharomycotina</taxon>
        <taxon>Pichiomycetes</taxon>
        <taxon>Pichiales</taxon>
        <taxon>Pichiaceae</taxon>
        <taxon>Kuraishia</taxon>
    </lineage>
</organism>
<reference evidence="2" key="1">
    <citation type="submission" date="2013-12" db="EMBL/GenBank/DDBJ databases">
        <authorList>
            <person name="Genoscope - CEA"/>
        </authorList>
    </citation>
    <scope>NUCLEOTIDE SEQUENCE</scope>
    <source>
        <strain evidence="2">CBS 1993</strain>
    </source>
</reference>
<protein>
    <submittedName>
        <fullName evidence="2">Uncharacterized protein</fullName>
    </submittedName>
</protein>
<dbReference type="RefSeq" id="XP_022456421.1">
    <property type="nucleotide sequence ID" value="XM_022604899.1"/>
</dbReference>
<keyword evidence="1" id="KW-0472">Membrane</keyword>
<dbReference type="AlphaFoldDB" id="W6MF98"/>
<dbReference type="EMBL" id="HG793125">
    <property type="protein sequence ID" value="CDK24404.1"/>
    <property type="molecule type" value="Genomic_DNA"/>
</dbReference>
<feature type="transmembrane region" description="Helical" evidence="1">
    <location>
        <begin position="440"/>
        <end position="464"/>
    </location>
</feature>
<gene>
    <name evidence="2" type="ORF">KUCA_T00000366001</name>
</gene>
<dbReference type="HOGENOM" id="CLU_041040_0_0_1"/>
<accession>W6MF98</accession>
<reference evidence="2" key="2">
    <citation type="submission" date="2014-02" db="EMBL/GenBank/DDBJ databases">
        <title>Complete DNA sequence of /Kuraishia capsulata/ illustrates novel genomic features among budding yeasts (/Saccharomycotina/).</title>
        <authorList>
            <person name="Morales L."/>
            <person name="Noel B."/>
            <person name="Porcel B."/>
            <person name="Marcet-Houben M."/>
            <person name="Hullo M-F."/>
            <person name="Sacerdot C."/>
            <person name="Tekaia F."/>
            <person name="Leh-Louis V."/>
            <person name="Despons L."/>
            <person name="Khanna V."/>
            <person name="Aury J-M."/>
            <person name="Barbe V."/>
            <person name="Couloux A."/>
            <person name="Labadie K."/>
            <person name="Pelletier E."/>
            <person name="Souciet J-L."/>
            <person name="Boekhout T."/>
            <person name="Gabaldon T."/>
            <person name="Wincker P."/>
            <person name="Dujon B."/>
        </authorList>
    </citation>
    <scope>NUCLEOTIDE SEQUENCE</scope>
    <source>
        <strain evidence="2">CBS 1993</strain>
    </source>
</reference>
<dbReference type="OrthoDB" id="4084551at2759"/>
<evidence type="ECO:0000313" key="2">
    <source>
        <dbReference type="EMBL" id="CDK24404.1"/>
    </source>
</evidence>
<keyword evidence="1" id="KW-0812">Transmembrane</keyword>
<keyword evidence="1" id="KW-1133">Transmembrane helix</keyword>
<keyword evidence="3" id="KW-1185">Reference proteome</keyword>
<sequence length="510" mass="57904">MFGITSQTYPPTMFMTFFQPHTKFSYVVMNPVFLARHSWYKHLGTREFCKLSSSPKSCQTIMKCTQSLVALLLLALSCSANPIFYRLLADQPTSTLVQQETTQTVIPAQTTGSIAFEKREARKNKAIYNKEWLAEQNGESSTSETPKPWLRTIYSTKKEVVTPTVVAGVTFSAKPPKETDGLEPWISLKKDGTPVTVKPKLKNGQIKNGKPDLSTYFQTATTVIYNQKDLKAHNLPADAIHEEVEYIDEDQTYVSLNPLMRCTPDFYFKKGRAGHLSSEPFCTPKENTDMKASNTHFVTWYTRFFEEATNVRIHLAYIKESSRDKGMGKRDLLPSDAKLDYDSSGLSGTEGALPGTFYTSEWILNRDGFFALEVQEEWLQGLFHKKVAIYIQPDSVSDEDFQLLDPSNMVLVNFIKKSVVGKNSKLDRTLQDMGGTDDNVYYVVMTIPTMVIIAVFGMYAFLYINKGHRDLSHLRKPKSSRFGRNHHHSKYSSLPSYKNDVALDIRNKHS</sequence>
<dbReference type="Proteomes" id="UP000019384">
    <property type="component" value="Unassembled WGS sequence"/>
</dbReference>
<dbReference type="InterPro" id="IPR028000">
    <property type="entry name" value="Pma1"/>
</dbReference>
<evidence type="ECO:0000256" key="1">
    <source>
        <dbReference type="SAM" id="Phobius"/>
    </source>
</evidence>
<dbReference type="Pfam" id="PF14610">
    <property type="entry name" value="Psg1"/>
    <property type="match status" value="1"/>
</dbReference>
<proteinExistence type="predicted"/>